<dbReference type="EC" id="2.7.13.3" evidence="3"/>
<comment type="caution">
    <text evidence="14">The sequence shown here is derived from an EMBL/GenBank/DDBJ whole genome shotgun (WGS) entry which is preliminary data.</text>
</comment>
<dbReference type="InterPro" id="IPR003594">
    <property type="entry name" value="HATPase_dom"/>
</dbReference>
<evidence type="ECO:0000259" key="13">
    <source>
        <dbReference type="PROSITE" id="PS50885"/>
    </source>
</evidence>
<dbReference type="GO" id="GO:0000155">
    <property type="term" value="F:phosphorelay sensor kinase activity"/>
    <property type="evidence" value="ECO:0007669"/>
    <property type="project" value="InterPro"/>
</dbReference>
<evidence type="ECO:0000259" key="12">
    <source>
        <dbReference type="PROSITE" id="PS50109"/>
    </source>
</evidence>
<sequence>MNTAKKAAARPGRGAFFSLRYQMMIVFCLVVALVLGLVWFISAQLLQPLYNRHIYKYLSNQVDSLVAMIEACDAPVSYRAFAFSEAVKNDDFWASVDAAAQDGRLDFRNCCVDIADSTLRHVASSENVYPCLLHESAGDLFGGKITTKRDSDTITALRQAVMTNGSVRQIVGTASGAQQMVVGKVAQNGQWGSYSVIISTTLTRVSEAAVVQGQLMPALFVCMLALVVPVSWLVSRWLTRPLSQLSAAAKKMADGDYSVRVSVPHSDEIGRLADEFNHMADQVSRSAQLQRELLANVSHDLRTPLTLIKGYAETVRDLTGDDAAKRTDQLNVIVDETDRLSGLVNSVMELSKVSSGTEQPQRVRFDMSQLCEEVAQRYEAVCAQNGCQLQLQADEPAMVSADPAMMERVLHNLLGNAMHHVGEDGVFILRVVPKAGCARVEVEDHGAGIAPEDLPYIFDRYYRSRSDAGKVGTGLGLSITKAILRGHGFRFGVDSTVGKGTTFWFEATDEAGGDAKHK</sequence>
<dbReference type="Proteomes" id="UP000824193">
    <property type="component" value="Unassembled WGS sequence"/>
</dbReference>
<dbReference type="InterPro" id="IPR003660">
    <property type="entry name" value="HAMP_dom"/>
</dbReference>
<dbReference type="CDD" id="cd00082">
    <property type="entry name" value="HisKA"/>
    <property type="match status" value="1"/>
</dbReference>
<keyword evidence="9" id="KW-0902">Two-component regulatory system</keyword>
<feature type="domain" description="HAMP" evidence="13">
    <location>
        <begin position="236"/>
        <end position="288"/>
    </location>
</feature>
<evidence type="ECO:0000256" key="8">
    <source>
        <dbReference type="ARBA" id="ARBA00022989"/>
    </source>
</evidence>
<keyword evidence="4" id="KW-0597">Phosphoprotein</keyword>
<dbReference type="Gene3D" id="3.30.565.10">
    <property type="entry name" value="Histidine kinase-like ATPase, C-terminal domain"/>
    <property type="match status" value="1"/>
</dbReference>
<comment type="catalytic activity">
    <reaction evidence="1">
        <text>ATP + protein L-histidine = ADP + protein N-phospho-L-histidine.</text>
        <dbReference type="EC" id="2.7.13.3"/>
    </reaction>
</comment>
<feature type="domain" description="Histidine kinase" evidence="12">
    <location>
        <begin position="296"/>
        <end position="511"/>
    </location>
</feature>
<keyword evidence="7 14" id="KW-0418">Kinase</keyword>
<gene>
    <name evidence="14" type="ORF">H9865_10650</name>
</gene>
<organism evidence="14 15">
    <name type="scientific">Candidatus Allofournierella pullicola</name>
    <dbReference type="NCBI Taxonomy" id="2838596"/>
    <lineage>
        <taxon>Bacteria</taxon>
        <taxon>Bacillati</taxon>
        <taxon>Bacillota</taxon>
        <taxon>Clostridia</taxon>
        <taxon>Eubacteriales</taxon>
        <taxon>Oscillospiraceae</taxon>
        <taxon>Allofournierella</taxon>
    </lineage>
</organism>
<evidence type="ECO:0000256" key="7">
    <source>
        <dbReference type="ARBA" id="ARBA00022777"/>
    </source>
</evidence>
<reference evidence="14" key="1">
    <citation type="journal article" date="2021" name="PeerJ">
        <title>Extensive microbial diversity within the chicken gut microbiome revealed by metagenomics and culture.</title>
        <authorList>
            <person name="Gilroy R."/>
            <person name="Ravi A."/>
            <person name="Getino M."/>
            <person name="Pursley I."/>
            <person name="Horton D.L."/>
            <person name="Alikhan N.F."/>
            <person name="Baker D."/>
            <person name="Gharbi K."/>
            <person name="Hall N."/>
            <person name="Watson M."/>
            <person name="Adriaenssens E.M."/>
            <person name="Foster-Nyarko E."/>
            <person name="Jarju S."/>
            <person name="Secka A."/>
            <person name="Antonio M."/>
            <person name="Oren A."/>
            <person name="Chaudhuri R.R."/>
            <person name="La Ragione R."/>
            <person name="Hildebrand F."/>
            <person name="Pallen M.J."/>
        </authorList>
    </citation>
    <scope>NUCLEOTIDE SEQUENCE</scope>
    <source>
        <strain evidence="14">2239</strain>
    </source>
</reference>
<protein>
    <recommendedName>
        <fullName evidence="3">histidine kinase</fullName>
        <ecNumber evidence="3">2.7.13.3</ecNumber>
    </recommendedName>
</protein>
<dbReference type="Pfam" id="PF00512">
    <property type="entry name" value="HisKA"/>
    <property type="match status" value="1"/>
</dbReference>
<evidence type="ECO:0000256" key="2">
    <source>
        <dbReference type="ARBA" id="ARBA00004370"/>
    </source>
</evidence>
<dbReference type="InterPro" id="IPR004358">
    <property type="entry name" value="Sig_transdc_His_kin-like_C"/>
</dbReference>
<proteinExistence type="predicted"/>
<dbReference type="SUPFAM" id="SSF158472">
    <property type="entry name" value="HAMP domain-like"/>
    <property type="match status" value="1"/>
</dbReference>
<dbReference type="CDD" id="cd06225">
    <property type="entry name" value="HAMP"/>
    <property type="match status" value="1"/>
</dbReference>
<evidence type="ECO:0000256" key="10">
    <source>
        <dbReference type="ARBA" id="ARBA00023136"/>
    </source>
</evidence>
<dbReference type="SMART" id="SM00387">
    <property type="entry name" value="HATPase_c"/>
    <property type="match status" value="1"/>
</dbReference>
<dbReference type="Gene3D" id="1.10.287.130">
    <property type="match status" value="1"/>
</dbReference>
<keyword evidence="10 11" id="KW-0472">Membrane</keyword>
<evidence type="ECO:0000256" key="4">
    <source>
        <dbReference type="ARBA" id="ARBA00022553"/>
    </source>
</evidence>
<evidence type="ECO:0000256" key="3">
    <source>
        <dbReference type="ARBA" id="ARBA00012438"/>
    </source>
</evidence>
<dbReference type="PANTHER" id="PTHR45436:SF5">
    <property type="entry name" value="SENSOR HISTIDINE KINASE TRCS"/>
    <property type="match status" value="1"/>
</dbReference>
<dbReference type="Pfam" id="PF02518">
    <property type="entry name" value="HATPase_c"/>
    <property type="match status" value="1"/>
</dbReference>
<keyword evidence="6 11" id="KW-0812">Transmembrane</keyword>
<dbReference type="Pfam" id="PF00672">
    <property type="entry name" value="HAMP"/>
    <property type="match status" value="1"/>
</dbReference>
<dbReference type="AlphaFoldDB" id="A0A9D2AEB4"/>
<accession>A0A9D2AEB4</accession>
<dbReference type="PRINTS" id="PR00344">
    <property type="entry name" value="BCTRLSENSOR"/>
</dbReference>
<evidence type="ECO:0000256" key="9">
    <source>
        <dbReference type="ARBA" id="ARBA00023012"/>
    </source>
</evidence>
<comment type="subcellular location">
    <subcellularLocation>
        <location evidence="2">Membrane</location>
    </subcellularLocation>
</comment>
<dbReference type="FunFam" id="1.10.287.130:FF:000001">
    <property type="entry name" value="Two-component sensor histidine kinase"/>
    <property type="match status" value="1"/>
</dbReference>
<dbReference type="InterPro" id="IPR003661">
    <property type="entry name" value="HisK_dim/P_dom"/>
</dbReference>
<dbReference type="SMART" id="SM00388">
    <property type="entry name" value="HisKA"/>
    <property type="match status" value="1"/>
</dbReference>
<dbReference type="PROSITE" id="PS50885">
    <property type="entry name" value="HAMP"/>
    <property type="match status" value="1"/>
</dbReference>
<dbReference type="InterPro" id="IPR036890">
    <property type="entry name" value="HATPase_C_sf"/>
</dbReference>
<dbReference type="InterPro" id="IPR050428">
    <property type="entry name" value="TCS_sensor_his_kinase"/>
</dbReference>
<feature type="transmembrane region" description="Helical" evidence="11">
    <location>
        <begin position="21"/>
        <end position="41"/>
    </location>
</feature>
<dbReference type="InterPro" id="IPR036097">
    <property type="entry name" value="HisK_dim/P_sf"/>
</dbReference>
<dbReference type="GO" id="GO:0005886">
    <property type="term" value="C:plasma membrane"/>
    <property type="evidence" value="ECO:0007669"/>
    <property type="project" value="TreeGrafter"/>
</dbReference>
<evidence type="ECO:0000313" key="15">
    <source>
        <dbReference type="Proteomes" id="UP000824193"/>
    </source>
</evidence>
<evidence type="ECO:0000256" key="11">
    <source>
        <dbReference type="SAM" id="Phobius"/>
    </source>
</evidence>
<keyword evidence="8 11" id="KW-1133">Transmembrane helix</keyword>
<dbReference type="SUPFAM" id="SSF47384">
    <property type="entry name" value="Homodimeric domain of signal transducing histidine kinase"/>
    <property type="match status" value="1"/>
</dbReference>
<evidence type="ECO:0000313" key="14">
    <source>
        <dbReference type="EMBL" id="HIX06534.1"/>
    </source>
</evidence>
<dbReference type="SUPFAM" id="SSF55874">
    <property type="entry name" value="ATPase domain of HSP90 chaperone/DNA topoisomerase II/histidine kinase"/>
    <property type="match status" value="1"/>
</dbReference>
<evidence type="ECO:0000256" key="6">
    <source>
        <dbReference type="ARBA" id="ARBA00022692"/>
    </source>
</evidence>
<evidence type="ECO:0000256" key="1">
    <source>
        <dbReference type="ARBA" id="ARBA00000085"/>
    </source>
</evidence>
<name>A0A9D2AEB4_9FIRM</name>
<dbReference type="PROSITE" id="PS50109">
    <property type="entry name" value="HIS_KIN"/>
    <property type="match status" value="1"/>
</dbReference>
<dbReference type="PANTHER" id="PTHR45436">
    <property type="entry name" value="SENSOR HISTIDINE KINASE YKOH"/>
    <property type="match status" value="1"/>
</dbReference>
<evidence type="ECO:0000256" key="5">
    <source>
        <dbReference type="ARBA" id="ARBA00022679"/>
    </source>
</evidence>
<reference evidence="14" key="2">
    <citation type="submission" date="2021-04" db="EMBL/GenBank/DDBJ databases">
        <authorList>
            <person name="Gilroy R."/>
        </authorList>
    </citation>
    <scope>NUCLEOTIDE SEQUENCE</scope>
    <source>
        <strain evidence="14">2239</strain>
    </source>
</reference>
<dbReference type="EMBL" id="DXFW01000037">
    <property type="protein sequence ID" value="HIX06534.1"/>
    <property type="molecule type" value="Genomic_DNA"/>
</dbReference>
<dbReference type="SMART" id="SM00304">
    <property type="entry name" value="HAMP"/>
    <property type="match status" value="1"/>
</dbReference>
<dbReference type="InterPro" id="IPR005467">
    <property type="entry name" value="His_kinase_dom"/>
</dbReference>
<dbReference type="Gene3D" id="6.10.340.10">
    <property type="match status" value="1"/>
</dbReference>
<keyword evidence="5" id="KW-0808">Transferase</keyword>